<gene>
    <name evidence="3" type="ORF">HIV01_015720</name>
</gene>
<evidence type="ECO:0000313" key="4">
    <source>
        <dbReference type="Proteomes" id="UP000663400"/>
    </source>
</evidence>
<name>A0ABX7RCI0_9GAMM</name>
<reference evidence="3 4" key="1">
    <citation type="submission" date="2021-02" db="EMBL/GenBank/DDBJ databases">
        <title>Lysobacter arenosi sp. nov., isolated from soil of gangwondo yeongwol, south Korea.</title>
        <authorList>
            <person name="Kim K.R."/>
            <person name="Kim K.H."/>
            <person name="Jeon C.O."/>
        </authorList>
    </citation>
    <scope>NUCLEOTIDE SEQUENCE [LARGE SCALE GENOMIC DNA]</scope>
    <source>
        <strain evidence="3 4">R7</strain>
    </source>
</reference>
<accession>A0ABX7RCI0</accession>
<keyword evidence="4" id="KW-1185">Reference proteome</keyword>
<organism evidence="3 4">
    <name type="scientific">Lysobacter arenosi</name>
    <dbReference type="NCBI Taxonomy" id="2795387"/>
    <lineage>
        <taxon>Bacteria</taxon>
        <taxon>Pseudomonadati</taxon>
        <taxon>Pseudomonadota</taxon>
        <taxon>Gammaproteobacteria</taxon>
        <taxon>Lysobacterales</taxon>
        <taxon>Lysobacteraceae</taxon>
        <taxon>Lysobacter</taxon>
    </lineage>
</organism>
<dbReference type="EMBL" id="CP071517">
    <property type="protein sequence ID" value="QSX74606.1"/>
    <property type="molecule type" value="Genomic_DNA"/>
</dbReference>
<dbReference type="Pfam" id="PF10592">
    <property type="entry name" value="AIPR"/>
    <property type="match status" value="1"/>
</dbReference>
<dbReference type="Proteomes" id="UP000663400">
    <property type="component" value="Chromosome"/>
</dbReference>
<dbReference type="InterPro" id="IPR055101">
    <property type="entry name" value="AIPR_N"/>
</dbReference>
<evidence type="ECO:0000313" key="3">
    <source>
        <dbReference type="EMBL" id="QSX74606.1"/>
    </source>
</evidence>
<evidence type="ECO:0000259" key="2">
    <source>
        <dbReference type="Pfam" id="PF22879"/>
    </source>
</evidence>
<dbReference type="InterPro" id="IPR018891">
    <property type="entry name" value="AIPR_C"/>
</dbReference>
<feature type="domain" description="Abortive phage infection protein C-terminal" evidence="1">
    <location>
        <begin position="246"/>
        <end position="556"/>
    </location>
</feature>
<sequence>MSGRDLQTFYGELEADVTTEANPAGGLRASFREDAFVRIVADDLEQAGVLESPTICHHEWGQGNTSFKVNGYGFPEEDSRLDVVVAEYRNVSERPDSLTSADIERAFRRVDRYLARAWDGLFDEIDVADERRSMAEAIHARRQSIDRIRIILVTNARQSQRKEATFKEKIRGVEASYDIWDIERIRRLREGGVVAEALEVDLTRHLEQGLVCTRMNADERGHHTCVSLLPGKVLADLYDEHGARLLELNVRSYLQARGKVNKGILETIRERPGDFVAYNNGVTIVAEEIVYGRTGAGQDVIRSIKGLQIVNGGQTTASLHRAKSLGASLDDVFVQAKVIQVDRDRFFEVVPLISRFSNSQNKVSEVDLSASHPFHVAFERVSRREWTPGLASKWFYERTRGGYQTARSREGTTAARMRDFDSRHPTSQRLTKEELARSEVAWRAMPHIVSLGAQKCFTHFMSSFVDPASRAADFDISTEIYRRHIAKAILFREVHAIVRSIQEITKYRINVAIYTLSLITNASARRIDLDRIWQTQQISPALTSLVTEWAPVVLEKMKEVASTLSYEEAESFKKSAFWDRLRAFEWTIPTSVDSELVAVSGDADGGAVRPRKGRTVAPLSSEHQSNIARTLEISADDWLKIAAWGRETGELEQWKLGLVTTLASYAAQGRKAISEKQALHAASIIAKARESGVI</sequence>
<proteinExistence type="predicted"/>
<dbReference type="Pfam" id="PF22879">
    <property type="entry name" value="AIPR_N"/>
    <property type="match status" value="1"/>
</dbReference>
<feature type="domain" description="Abortive infection phage resistance protein N-terminal" evidence="2">
    <location>
        <begin position="36"/>
        <end position="187"/>
    </location>
</feature>
<evidence type="ECO:0000259" key="1">
    <source>
        <dbReference type="Pfam" id="PF10592"/>
    </source>
</evidence>
<protein>
    <submittedName>
        <fullName evidence="3">AIPR family protein</fullName>
    </submittedName>
</protein>
<dbReference type="RefSeq" id="WP_200609044.1">
    <property type="nucleotide sequence ID" value="NZ_CP071517.1"/>
</dbReference>